<dbReference type="EMBL" id="FRFD01000013">
    <property type="protein sequence ID" value="SHO53438.1"/>
    <property type="molecule type" value="Genomic_DNA"/>
</dbReference>
<accession>A0A1M7YLG8</accession>
<reference evidence="1 2" key="1">
    <citation type="submission" date="2016-12" db="EMBL/GenBank/DDBJ databases">
        <authorList>
            <person name="Song W.-J."/>
            <person name="Kurnit D.M."/>
        </authorList>
    </citation>
    <scope>NUCLEOTIDE SEQUENCE [LARGE SCALE GENOMIC DNA]</scope>
    <source>
        <strain evidence="1 2">DSM 12503</strain>
    </source>
</reference>
<dbReference type="Proteomes" id="UP000184612">
    <property type="component" value="Unassembled WGS sequence"/>
</dbReference>
<protein>
    <submittedName>
        <fullName evidence="1">Uncharacterized protein</fullName>
    </submittedName>
</protein>
<sequence length="83" mass="9686">MEERNMFAVIVDKISTELTWFTLSKKLTELDEESIKEIVEMLADNNPAWKDVLYNKRIAMIFEAESGDKMTINRNSSKFIINP</sequence>
<organism evidence="1 2">
    <name type="scientific">Anaerocolumna xylanovorans DSM 12503</name>
    <dbReference type="NCBI Taxonomy" id="1121345"/>
    <lineage>
        <taxon>Bacteria</taxon>
        <taxon>Bacillati</taxon>
        <taxon>Bacillota</taxon>
        <taxon>Clostridia</taxon>
        <taxon>Lachnospirales</taxon>
        <taxon>Lachnospiraceae</taxon>
        <taxon>Anaerocolumna</taxon>
    </lineage>
</organism>
<dbReference type="AlphaFoldDB" id="A0A1M7YLG8"/>
<proteinExistence type="predicted"/>
<evidence type="ECO:0000313" key="1">
    <source>
        <dbReference type="EMBL" id="SHO53438.1"/>
    </source>
</evidence>
<name>A0A1M7YLG8_9FIRM</name>
<evidence type="ECO:0000313" key="2">
    <source>
        <dbReference type="Proteomes" id="UP000184612"/>
    </source>
</evidence>
<keyword evidence="2" id="KW-1185">Reference proteome</keyword>
<dbReference type="RefSeq" id="WP_073590752.1">
    <property type="nucleotide sequence ID" value="NZ_FRFD01000013.1"/>
</dbReference>
<gene>
    <name evidence="1" type="ORF">SAMN02745217_04123</name>
</gene>